<proteinExistence type="predicted"/>
<organism evidence="1 2">
    <name type="scientific">Lichenicola cladoniae</name>
    <dbReference type="NCBI Taxonomy" id="1484109"/>
    <lineage>
        <taxon>Bacteria</taxon>
        <taxon>Pseudomonadati</taxon>
        <taxon>Pseudomonadota</taxon>
        <taxon>Alphaproteobacteria</taxon>
        <taxon>Acetobacterales</taxon>
        <taxon>Acetobacteraceae</taxon>
        <taxon>Lichenicola</taxon>
    </lineage>
</organism>
<gene>
    <name evidence="1" type="ORF">HN018_17510</name>
</gene>
<dbReference type="KEGG" id="lck:HN018_17510"/>
<evidence type="ECO:0000313" key="1">
    <source>
        <dbReference type="EMBL" id="QKE91591.1"/>
    </source>
</evidence>
<accession>A0A6M8HTR2</accession>
<evidence type="ECO:0000313" key="2">
    <source>
        <dbReference type="Proteomes" id="UP000500767"/>
    </source>
</evidence>
<dbReference type="Proteomes" id="UP000500767">
    <property type="component" value="Chromosome"/>
</dbReference>
<protein>
    <submittedName>
        <fullName evidence="1">Uncharacterized protein</fullName>
    </submittedName>
</protein>
<keyword evidence="2" id="KW-1185">Reference proteome</keyword>
<dbReference type="EMBL" id="CP053708">
    <property type="protein sequence ID" value="QKE91591.1"/>
    <property type="molecule type" value="Genomic_DNA"/>
</dbReference>
<dbReference type="RefSeq" id="WP_172443488.1">
    <property type="nucleotide sequence ID" value="NZ_CP053708.1"/>
</dbReference>
<reference evidence="1 2" key="1">
    <citation type="journal article" date="2014" name="World J. Microbiol. Biotechnol.">
        <title>Biodiversity and physiological characteristics of Antarctic and Arctic lichens-associated bacteria.</title>
        <authorList>
            <person name="Lee Y.M."/>
            <person name="Kim E.H."/>
            <person name="Lee H.K."/>
            <person name="Hong S.G."/>
        </authorList>
    </citation>
    <scope>NUCLEOTIDE SEQUENCE [LARGE SCALE GENOMIC DNA]</scope>
    <source>
        <strain evidence="1 2">PAMC 26569</strain>
    </source>
</reference>
<sequence>MTDQMPNLVFRNPDGTGAGTLRHVSATVVKLFGDRVRVADAEHQQLWIDALTSLNGDGFSYAGNVFVAIRITDGGIGQDIPFQPGTPVELQGMFIPAAQATAGVNDPGLPVLHFTHSPVGFVIYDGKTYK</sequence>
<dbReference type="AlphaFoldDB" id="A0A6M8HTR2"/>
<name>A0A6M8HTR2_9PROT</name>